<proteinExistence type="inferred from homology"/>
<keyword evidence="2" id="KW-0560">Oxidoreductase</keyword>
<dbReference type="Proteomes" id="UP001597135">
    <property type="component" value="Unassembled WGS sequence"/>
</dbReference>
<dbReference type="SUPFAM" id="SSF48264">
    <property type="entry name" value="Cytochrome P450"/>
    <property type="match status" value="1"/>
</dbReference>
<evidence type="ECO:0000256" key="1">
    <source>
        <dbReference type="ARBA" id="ARBA00010617"/>
    </source>
</evidence>
<name>A0ABW3ZFI9_9RHOB</name>
<evidence type="ECO:0000313" key="4">
    <source>
        <dbReference type="Proteomes" id="UP001597135"/>
    </source>
</evidence>
<gene>
    <name evidence="3" type="ORF">ACFQ4E_05985</name>
</gene>
<dbReference type="Gene3D" id="1.10.630.10">
    <property type="entry name" value="Cytochrome P450"/>
    <property type="match status" value="1"/>
</dbReference>
<dbReference type="RefSeq" id="WP_386802022.1">
    <property type="nucleotide sequence ID" value="NZ_JBHTMU010000007.1"/>
</dbReference>
<dbReference type="EMBL" id="JBHTMU010000007">
    <property type="protein sequence ID" value="MFD1341961.1"/>
    <property type="molecule type" value="Genomic_DNA"/>
</dbReference>
<dbReference type="InterPro" id="IPR036396">
    <property type="entry name" value="Cyt_P450_sf"/>
</dbReference>
<evidence type="ECO:0000256" key="2">
    <source>
        <dbReference type="RuleBase" id="RU000461"/>
    </source>
</evidence>
<sequence>MKEFRQSVTDPAFVQDPYPFYARLRAAGPIVRWPEAGGLVATTRDAVDTLLRDRRFGRARADGSPPDYPEHLSGFAALEAHSLLELEPPRHTQLRKLVLRAFTSRRVAALAPEIEALAETLIDALPEGPFDLLPHFAERLPATIIARLIGAPDADVPDLLAWSHAMVAVYRAARTRAEEDAAEAAARAFAAYLDDLIAERRATPRDDLLSHLLIAEADGQKLSRDEVVSTAILLLNAGHEATVHALGNGVKALLETGRIVTAETAEATVEEILRYDPPLHLFTRTAYEDVKLFGHAFAPGDTVALLLGSACRDPDLAPDPDRFDPERAPAAHPAFGAGLHFCLGAPLARLEMRLALPLLFSRLPGLRLTEPPRYAATWHFHGLERLMVASDTHPA</sequence>
<dbReference type="PROSITE" id="PS00086">
    <property type="entry name" value="CYTOCHROME_P450"/>
    <property type="match status" value="1"/>
</dbReference>
<dbReference type="InterPro" id="IPR017972">
    <property type="entry name" value="Cyt_P450_CS"/>
</dbReference>
<accession>A0ABW3ZFI9</accession>
<dbReference type="PANTHER" id="PTHR46696">
    <property type="entry name" value="P450, PUTATIVE (EUROFUNG)-RELATED"/>
    <property type="match status" value="1"/>
</dbReference>
<reference evidence="4" key="1">
    <citation type="journal article" date="2019" name="Int. J. Syst. Evol. Microbiol.">
        <title>The Global Catalogue of Microorganisms (GCM) 10K type strain sequencing project: providing services to taxonomists for standard genome sequencing and annotation.</title>
        <authorList>
            <consortium name="The Broad Institute Genomics Platform"/>
            <consortium name="The Broad Institute Genome Sequencing Center for Infectious Disease"/>
            <person name="Wu L."/>
            <person name="Ma J."/>
        </authorList>
    </citation>
    <scope>NUCLEOTIDE SEQUENCE [LARGE SCALE GENOMIC DNA]</scope>
    <source>
        <strain evidence="4">CCUG 62953</strain>
    </source>
</reference>
<keyword evidence="2" id="KW-0479">Metal-binding</keyword>
<comment type="similarity">
    <text evidence="1 2">Belongs to the cytochrome P450 family.</text>
</comment>
<evidence type="ECO:0000313" key="3">
    <source>
        <dbReference type="EMBL" id="MFD1341961.1"/>
    </source>
</evidence>
<dbReference type="PRINTS" id="PR00385">
    <property type="entry name" value="P450"/>
</dbReference>
<dbReference type="PANTHER" id="PTHR46696:SF1">
    <property type="entry name" value="CYTOCHROME P450 YJIB-RELATED"/>
    <property type="match status" value="1"/>
</dbReference>
<comment type="caution">
    <text evidence="3">The sequence shown here is derived from an EMBL/GenBank/DDBJ whole genome shotgun (WGS) entry which is preliminary data.</text>
</comment>
<organism evidence="3 4">
    <name type="scientific">Litorisediminicola beolgyonensis</name>
    <dbReference type="NCBI Taxonomy" id="1173614"/>
    <lineage>
        <taxon>Bacteria</taxon>
        <taxon>Pseudomonadati</taxon>
        <taxon>Pseudomonadota</taxon>
        <taxon>Alphaproteobacteria</taxon>
        <taxon>Rhodobacterales</taxon>
        <taxon>Paracoccaceae</taxon>
        <taxon>Litorisediminicola</taxon>
    </lineage>
</organism>
<dbReference type="InterPro" id="IPR001128">
    <property type="entry name" value="Cyt_P450"/>
</dbReference>
<protein>
    <submittedName>
        <fullName evidence="3">Cytochrome P450</fullName>
    </submittedName>
</protein>
<keyword evidence="2" id="KW-0349">Heme</keyword>
<keyword evidence="4" id="KW-1185">Reference proteome</keyword>
<dbReference type="InterPro" id="IPR002397">
    <property type="entry name" value="Cyt_P450_B"/>
</dbReference>
<keyword evidence="2" id="KW-0503">Monooxygenase</keyword>
<dbReference type="Pfam" id="PF00067">
    <property type="entry name" value="p450"/>
    <property type="match status" value="1"/>
</dbReference>
<dbReference type="PRINTS" id="PR00359">
    <property type="entry name" value="BP450"/>
</dbReference>
<keyword evidence="2" id="KW-0408">Iron</keyword>
<dbReference type="CDD" id="cd20625">
    <property type="entry name" value="CYP164-like"/>
    <property type="match status" value="1"/>
</dbReference>